<dbReference type="InterPro" id="IPR026820">
    <property type="entry name" value="VioB/RebD_dom"/>
</dbReference>
<dbReference type="Gene3D" id="3.10.450.50">
    <property type="match status" value="1"/>
</dbReference>
<gene>
    <name evidence="2" type="ORF">JYB88_14475</name>
</gene>
<dbReference type="RefSeq" id="WP_207324569.1">
    <property type="nucleotide sequence ID" value="NZ_CP071504.1"/>
</dbReference>
<dbReference type="InterPro" id="IPR012347">
    <property type="entry name" value="Ferritin-like"/>
</dbReference>
<sequence>MKLTAQQQQAAEQSFQRLGYVQLSCDNPLETELQQLRELLHNALVLEHATIPPYLTMLYSLDTTVDWRISEVVRSVVIEEMLHFVLAANVLNAINGQVKLTEPGFLPDYPSRLPYDIDGIKVRLFGFSREAVAQGMQIEHPKYIRPAVVASHECNAMTIGEFYAYIEARLRAAVERFGDTAIFCGDPARQVPAHVFYYDGGGAIVPVTNLATAVDALKLITDQGEGANNGVWTGAESEAEGGFREVAHYFRFNELYEERLYREGDTVESGPSGAPLPVPWEQTVRIRPDLKLSDYPPGEAKNAIAAFNRKYCELLAQLQQALSGSPLLLMPAVVAMCSLRDDFRAITANPLPGDDGFNCAPTFEYVAISTHCPKAHTPMTQSNRDTLDLLQQAYSQGNLPLALSCMTEDVIWDISGPASVPYLGVFYGHQGFSRFWTLLGDTVAIDSAGIEQMFFNDNQAMAYGGEQGKALATGAPYHYDWALKYEFDNNHKISLMRQYFNPSAIVAALAAEPYGNGPLSHKATERKQNHE</sequence>
<evidence type="ECO:0000313" key="3">
    <source>
        <dbReference type="Proteomes" id="UP000663281"/>
    </source>
</evidence>
<feature type="domain" description="Iminophenyl-pyruvate dimer synthase" evidence="1">
    <location>
        <begin position="40"/>
        <end position="257"/>
    </location>
</feature>
<dbReference type="Pfam" id="PF12902">
    <property type="entry name" value="Ferritin-like"/>
    <property type="match status" value="1"/>
</dbReference>
<name>A0A974XLE5_9GAMM</name>
<organism evidence="2 3">
    <name type="scientific">Shewanella cyperi</name>
    <dbReference type="NCBI Taxonomy" id="2814292"/>
    <lineage>
        <taxon>Bacteria</taxon>
        <taxon>Pseudomonadati</taxon>
        <taxon>Pseudomonadota</taxon>
        <taxon>Gammaproteobacteria</taxon>
        <taxon>Alteromonadales</taxon>
        <taxon>Shewanellaceae</taxon>
        <taxon>Shewanella</taxon>
    </lineage>
</organism>
<evidence type="ECO:0000259" key="1">
    <source>
        <dbReference type="Pfam" id="PF12902"/>
    </source>
</evidence>
<dbReference type="SUPFAM" id="SSF54427">
    <property type="entry name" value="NTF2-like"/>
    <property type="match status" value="1"/>
</dbReference>
<evidence type="ECO:0000313" key="2">
    <source>
        <dbReference type="EMBL" id="QSX29398.1"/>
    </source>
</evidence>
<dbReference type="Gene3D" id="1.20.1260.10">
    <property type="match status" value="1"/>
</dbReference>
<dbReference type="KEGG" id="scyp:JYB88_14475"/>
<dbReference type="InterPro" id="IPR032710">
    <property type="entry name" value="NTF2-like_dom_sf"/>
</dbReference>
<reference evidence="2 3" key="1">
    <citation type="submission" date="2021-03" db="EMBL/GenBank/DDBJ databases">
        <title>Novel species identification of genus Shewanella.</title>
        <authorList>
            <person name="Liu G."/>
            <person name="Zhang Q."/>
        </authorList>
    </citation>
    <scope>NUCLEOTIDE SEQUENCE [LARGE SCALE GENOMIC DNA]</scope>
    <source>
        <strain evidence="2 3">FJAT-53726</strain>
    </source>
</reference>
<keyword evidence="3" id="KW-1185">Reference proteome</keyword>
<dbReference type="AlphaFoldDB" id="A0A974XLE5"/>
<proteinExistence type="predicted"/>
<dbReference type="Proteomes" id="UP000663281">
    <property type="component" value="Chromosome"/>
</dbReference>
<accession>A0A974XLE5</accession>
<protein>
    <recommendedName>
        <fullName evidence="1">Iminophenyl-pyruvate dimer synthase domain-containing protein</fullName>
    </recommendedName>
</protein>
<dbReference type="EMBL" id="CP071504">
    <property type="protein sequence ID" value="QSX29398.1"/>
    <property type="molecule type" value="Genomic_DNA"/>
</dbReference>
<dbReference type="PANTHER" id="PTHR34400">
    <property type="match status" value="1"/>
</dbReference>
<dbReference type="PANTHER" id="PTHR34400:SF4">
    <property type="entry name" value="MEMBRANE PROTEIN"/>
    <property type="match status" value="1"/>
</dbReference>